<reference evidence="9 10" key="1">
    <citation type="submission" date="2017-11" db="EMBL/GenBank/DDBJ databases">
        <title>De novo assembly and phasing of dikaryotic genomes from two isolates of Puccinia coronata f. sp. avenae, the causal agent of oat crown rust.</title>
        <authorList>
            <person name="Miller M.E."/>
            <person name="Zhang Y."/>
            <person name="Omidvar V."/>
            <person name="Sperschneider J."/>
            <person name="Schwessinger B."/>
            <person name="Raley C."/>
            <person name="Palmer J.M."/>
            <person name="Garnica D."/>
            <person name="Upadhyaya N."/>
            <person name="Rathjen J."/>
            <person name="Taylor J.M."/>
            <person name="Park R.F."/>
            <person name="Dodds P.N."/>
            <person name="Hirsch C.D."/>
            <person name="Kianian S.F."/>
            <person name="Figueroa M."/>
        </authorList>
    </citation>
    <scope>NUCLEOTIDE SEQUENCE [LARGE SCALE GENOMIC DNA]</scope>
    <source>
        <strain evidence="6">12NC29</strain>
        <strain evidence="7">12SD80</strain>
    </source>
</reference>
<dbReference type="AlphaFoldDB" id="A0A2N5RZ59"/>
<evidence type="ECO:0000313" key="6">
    <source>
        <dbReference type="EMBL" id="PLW06273.1"/>
    </source>
</evidence>
<feature type="compositionally biased region" description="Basic residues" evidence="4">
    <location>
        <begin position="262"/>
        <end position="280"/>
    </location>
</feature>
<dbReference type="PANTHER" id="PTHR23351:SF24">
    <property type="entry name" value="ACTIVATING TRANSCRIPTION FACTOR 3-RELATED"/>
    <property type="match status" value="1"/>
</dbReference>
<dbReference type="GO" id="GO:0005634">
    <property type="term" value="C:nucleus"/>
    <property type="evidence" value="ECO:0007669"/>
    <property type="project" value="TreeGrafter"/>
</dbReference>
<evidence type="ECO:0000313" key="8">
    <source>
        <dbReference type="EMBL" id="PLW50463.1"/>
    </source>
</evidence>
<feature type="compositionally biased region" description="Low complexity" evidence="4">
    <location>
        <begin position="148"/>
        <end position="162"/>
    </location>
</feature>
<evidence type="ECO:0000256" key="2">
    <source>
        <dbReference type="ARBA" id="ARBA00023125"/>
    </source>
</evidence>
<dbReference type="OrthoDB" id="295274at2759"/>
<evidence type="ECO:0000256" key="1">
    <source>
        <dbReference type="ARBA" id="ARBA00023015"/>
    </source>
</evidence>
<feature type="domain" description="BZIP" evidence="5">
    <location>
        <begin position="280"/>
        <end position="343"/>
    </location>
</feature>
<dbReference type="EMBL" id="PGCJ01001333">
    <property type="protein sequence ID" value="PLW06273.1"/>
    <property type="molecule type" value="Genomic_DNA"/>
</dbReference>
<name>A0A2N5RZ59_9BASI</name>
<keyword evidence="1" id="KW-0805">Transcription regulation</keyword>
<evidence type="ECO:0000313" key="9">
    <source>
        <dbReference type="Proteomes" id="UP000235388"/>
    </source>
</evidence>
<dbReference type="Gene3D" id="1.20.5.170">
    <property type="match status" value="1"/>
</dbReference>
<feature type="region of interest" description="Disordered" evidence="4">
    <location>
        <begin position="192"/>
        <end position="305"/>
    </location>
</feature>
<dbReference type="Proteomes" id="UP000235388">
    <property type="component" value="Unassembled WGS sequence"/>
</dbReference>
<dbReference type="EMBL" id="PGCI01000606">
    <property type="protein sequence ID" value="PLW24592.1"/>
    <property type="molecule type" value="Genomic_DNA"/>
</dbReference>
<dbReference type="CDD" id="cd14687">
    <property type="entry name" value="bZIP_ATF2"/>
    <property type="match status" value="1"/>
</dbReference>
<feature type="compositionally biased region" description="Polar residues" evidence="4">
    <location>
        <begin position="192"/>
        <end position="202"/>
    </location>
</feature>
<dbReference type="PANTHER" id="PTHR23351">
    <property type="entry name" value="FOS TRANSCRIPTION FACTOR-RELATED"/>
    <property type="match status" value="1"/>
</dbReference>
<dbReference type="Pfam" id="PF07716">
    <property type="entry name" value="bZIP_2"/>
    <property type="match status" value="1"/>
</dbReference>
<evidence type="ECO:0000313" key="10">
    <source>
        <dbReference type="Proteomes" id="UP000235392"/>
    </source>
</evidence>
<evidence type="ECO:0000313" key="7">
    <source>
        <dbReference type="EMBL" id="PLW24592.1"/>
    </source>
</evidence>
<evidence type="ECO:0000256" key="3">
    <source>
        <dbReference type="ARBA" id="ARBA00023163"/>
    </source>
</evidence>
<dbReference type="STRING" id="200324.A0A2N5RZ59"/>
<feature type="region of interest" description="Disordered" evidence="4">
    <location>
        <begin position="148"/>
        <end position="175"/>
    </location>
</feature>
<protein>
    <recommendedName>
        <fullName evidence="5">BZIP domain-containing protein</fullName>
    </recommendedName>
</protein>
<dbReference type="GO" id="GO:0000981">
    <property type="term" value="F:DNA-binding transcription factor activity, RNA polymerase II-specific"/>
    <property type="evidence" value="ECO:0007669"/>
    <property type="project" value="TreeGrafter"/>
</dbReference>
<dbReference type="EMBL" id="PGCI01000010">
    <property type="protein sequence ID" value="PLW50463.1"/>
    <property type="molecule type" value="Genomic_DNA"/>
</dbReference>
<keyword evidence="3" id="KW-0804">Transcription</keyword>
<dbReference type="InterPro" id="IPR046347">
    <property type="entry name" value="bZIP_sf"/>
</dbReference>
<comment type="caution">
    <text evidence="6">The sequence shown here is derived from an EMBL/GenBank/DDBJ whole genome shotgun (WGS) entry which is preliminary data.</text>
</comment>
<proteinExistence type="predicted"/>
<dbReference type="GO" id="GO:0000978">
    <property type="term" value="F:RNA polymerase II cis-regulatory region sequence-specific DNA binding"/>
    <property type="evidence" value="ECO:0007669"/>
    <property type="project" value="TreeGrafter"/>
</dbReference>
<keyword evidence="9" id="KW-1185">Reference proteome</keyword>
<dbReference type="SUPFAM" id="SSF57959">
    <property type="entry name" value="Leucine zipper domain"/>
    <property type="match status" value="1"/>
</dbReference>
<accession>A0A2N5RZ59</accession>
<gene>
    <name evidence="6" type="ORF">PCANC_27765</name>
    <name evidence="8" type="ORF">PCASD_01424</name>
    <name evidence="7" type="ORF">PCASD_06211</name>
</gene>
<dbReference type="Proteomes" id="UP000235392">
    <property type="component" value="Unassembled WGS sequence"/>
</dbReference>
<dbReference type="InterPro" id="IPR004827">
    <property type="entry name" value="bZIP"/>
</dbReference>
<feature type="compositionally biased region" description="Basic and acidic residues" evidence="4">
    <location>
        <begin position="281"/>
        <end position="291"/>
    </location>
</feature>
<dbReference type="InterPro" id="IPR000837">
    <property type="entry name" value="AP-1"/>
</dbReference>
<keyword evidence="2" id="KW-0238">DNA-binding</keyword>
<organism evidence="6 9">
    <name type="scientific">Puccinia coronata f. sp. avenae</name>
    <dbReference type="NCBI Taxonomy" id="200324"/>
    <lineage>
        <taxon>Eukaryota</taxon>
        <taxon>Fungi</taxon>
        <taxon>Dikarya</taxon>
        <taxon>Basidiomycota</taxon>
        <taxon>Pucciniomycotina</taxon>
        <taxon>Pucciniomycetes</taxon>
        <taxon>Pucciniales</taxon>
        <taxon>Pucciniaceae</taxon>
        <taxon>Puccinia</taxon>
    </lineage>
</organism>
<feature type="compositionally biased region" description="Low complexity" evidence="4">
    <location>
        <begin position="224"/>
        <end position="251"/>
    </location>
</feature>
<evidence type="ECO:0000259" key="5">
    <source>
        <dbReference type="PROSITE" id="PS50217"/>
    </source>
</evidence>
<sequence>MEMEKTAAPIDHQQYYNHLQGLATIDPTQPSPEDLFNAAEHPLASLDYYHNPPQIEKDPFSLVNTLNPLHWSEVSLESINNFHQLNPELIHPSVLLVEPSLIDTVQQTPLTNLHQHNLDPLLSTSNSLTTNSIDCWIDFTGCDCSNTAGNSSSNSSNSSNTSPISPTALTDPSGSLPALIIDQQQSWFSPIQSTTTHPQKVESQAAFERQCTTSQSKPAHHTLPSSPSQSSSAPVCSSSPSPSSTSHPPTASKDDKKSQNNHSKKKKSSKSTAAPRRKKADARNEFLERNRIAASRSRAKKKSHQQFLEEQARRLEEEQVRLKQIILQLVAEKEHLKRLLDQRAPHPNLPPSV</sequence>
<feature type="compositionally biased region" description="Polar residues" evidence="4">
    <location>
        <begin position="163"/>
        <end position="173"/>
    </location>
</feature>
<evidence type="ECO:0000256" key="4">
    <source>
        <dbReference type="SAM" id="MobiDB-lite"/>
    </source>
</evidence>
<dbReference type="SMART" id="SM00338">
    <property type="entry name" value="BRLZ"/>
    <property type="match status" value="1"/>
</dbReference>
<dbReference type="PROSITE" id="PS50217">
    <property type="entry name" value="BZIP"/>
    <property type="match status" value="1"/>
</dbReference>